<reference evidence="1 2" key="1">
    <citation type="journal article" date="2013" name="Genome Announc.">
        <title>Genome Sequence of Campylobacter showae UNSWCD, Isolated from a Patient with Crohn's Disease.</title>
        <authorList>
            <person name="Tay A.P."/>
            <person name="Kaakoush N.O."/>
            <person name="Deshpande N.P."/>
            <person name="Chen Z."/>
            <person name="Mitchell H."/>
            <person name="Wilkins M.R."/>
        </authorList>
    </citation>
    <scope>NUCLEOTIDE SEQUENCE [LARGE SCALE GENOMIC DNA]</scope>
    <source>
        <strain evidence="1 2">CSUNSWCD</strain>
    </source>
</reference>
<sequence length="59" mass="6787">MTVRALSFCGRLRVSCKFRLLGSNLTRRQLLGLNLGRFLGKFIQRRIICFCSNLTAFYG</sequence>
<dbReference type="PATRIC" id="fig|1244083.3.peg.648"/>
<comment type="caution">
    <text evidence="1">The sequence shown here is derived from an EMBL/GenBank/DDBJ whole genome shotgun (WGS) entry which is preliminary data.</text>
</comment>
<evidence type="ECO:0000313" key="1">
    <source>
        <dbReference type="EMBL" id="EKU11950.1"/>
    </source>
</evidence>
<dbReference type="Proteomes" id="UP000011939">
    <property type="component" value="Unassembled WGS sequence"/>
</dbReference>
<dbReference type="STRING" id="1244083.CSUNSWCD_1274"/>
<protein>
    <submittedName>
        <fullName evidence="1">Uncharacterized protein</fullName>
    </submittedName>
</protein>
<name>M5ILB3_9BACT</name>
<dbReference type="EMBL" id="AMZQ01000002">
    <property type="protein sequence ID" value="EKU11950.1"/>
    <property type="molecule type" value="Genomic_DNA"/>
</dbReference>
<accession>M5ILB3</accession>
<dbReference type="AlphaFoldDB" id="M5ILB3"/>
<organism evidence="1 2">
    <name type="scientific">Campylobacter showae CSUNSWCD</name>
    <dbReference type="NCBI Taxonomy" id="1244083"/>
    <lineage>
        <taxon>Bacteria</taxon>
        <taxon>Pseudomonadati</taxon>
        <taxon>Campylobacterota</taxon>
        <taxon>Epsilonproteobacteria</taxon>
        <taxon>Campylobacterales</taxon>
        <taxon>Campylobacteraceae</taxon>
        <taxon>Campylobacter</taxon>
    </lineage>
</organism>
<gene>
    <name evidence="1" type="ORF">CSUNSWCD_1274</name>
</gene>
<evidence type="ECO:0000313" key="2">
    <source>
        <dbReference type="Proteomes" id="UP000011939"/>
    </source>
</evidence>
<proteinExistence type="predicted"/>